<keyword evidence="1" id="KW-0732">Signal</keyword>
<protein>
    <submittedName>
        <fullName evidence="2">Uncharacterized protein</fullName>
    </submittedName>
</protein>
<dbReference type="EMBL" id="CAMAPB010000073">
    <property type="protein sequence ID" value="CAH9065421.1"/>
    <property type="molecule type" value="Genomic_DNA"/>
</dbReference>
<accession>A0A9W4R3N4</accession>
<name>A0A9W4R3N4_PSEHA</name>
<reference evidence="2" key="1">
    <citation type="submission" date="2022-07" db="EMBL/GenBank/DDBJ databases">
        <authorList>
            <person name="Criscuolo A."/>
        </authorList>
    </citation>
    <scope>NUCLEOTIDE SEQUENCE</scope>
    <source>
        <strain evidence="2">CIP103197</strain>
    </source>
</reference>
<proteinExistence type="predicted"/>
<evidence type="ECO:0000313" key="2">
    <source>
        <dbReference type="EMBL" id="CAH9065421.1"/>
    </source>
</evidence>
<dbReference type="AlphaFoldDB" id="A0A9W4R3N4"/>
<organism evidence="2 3">
    <name type="scientific">Pseudoalteromonas haloplanktis</name>
    <name type="common">Alteromonas haloplanktis</name>
    <dbReference type="NCBI Taxonomy" id="228"/>
    <lineage>
        <taxon>Bacteria</taxon>
        <taxon>Pseudomonadati</taxon>
        <taxon>Pseudomonadota</taxon>
        <taxon>Gammaproteobacteria</taxon>
        <taxon>Alteromonadales</taxon>
        <taxon>Pseudoalteromonadaceae</taxon>
        <taxon>Pseudoalteromonas</taxon>
    </lineage>
</organism>
<gene>
    <name evidence="2" type="ORF">PSEHALCIP103_03376</name>
</gene>
<sequence length="101" mass="11106">MSNITARILQNTLVFALFMSVSLTLHGAPKNNKLDAGFAPAEFIVCDSPDQANLDTDLDSHVGVIALREIQPLPLAFFFHYESRFLATAYSHAHPRAPPVI</sequence>
<comment type="caution">
    <text evidence="2">The sequence shown here is derived from an EMBL/GenBank/DDBJ whole genome shotgun (WGS) entry which is preliminary data.</text>
</comment>
<dbReference type="RefSeq" id="WP_262977312.1">
    <property type="nucleotide sequence ID" value="NZ_CAMAPB010000073.1"/>
</dbReference>
<feature type="chain" id="PRO_5040855722" evidence="1">
    <location>
        <begin position="28"/>
        <end position="101"/>
    </location>
</feature>
<keyword evidence="3" id="KW-1185">Reference proteome</keyword>
<dbReference type="Proteomes" id="UP001152447">
    <property type="component" value="Unassembled WGS sequence"/>
</dbReference>
<feature type="signal peptide" evidence="1">
    <location>
        <begin position="1"/>
        <end position="27"/>
    </location>
</feature>
<evidence type="ECO:0000313" key="3">
    <source>
        <dbReference type="Proteomes" id="UP001152447"/>
    </source>
</evidence>
<evidence type="ECO:0000256" key="1">
    <source>
        <dbReference type="SAM" id="SignalP"/>
    </source>
</evidence>